<dbReference type="GeneTree" id="ENSGT01030000235241"/>
<dbReference type="SUPFAM" id="SSF48726">
    <property type="entry name" value="Immunoglobulin"/>
    <property type="match status" value="1"/>
</dbReference>
<name>A0A3B4YZZ1_9TELE</name>
<keyword evidence="9" id="KW-0325">Glycoprotein</keyword>
<dbReference type="PANTHER" id="PTHR25466:SF14">
    <property type="entry name" value="BUTYROPHILIN SUBFAMILY 2 MEMBER A2-LIKE-RELATED"/>
    <property type="match status" value="1"/>
</dbReference>
<dbReference type="PROSITE" id="PS50835">
    <property type="entry name" value="IG_LIKE"/>
    <property type="match status" value="1"/>
</dbReference>
<organism evidence="13">
    <name type="scientific">Stegastes partitus</name>
    <name type="common">bicolor damselfish</name>
    <dbReference type="NCBI Taxonomy" id="144197"/>
    <lineage>
        <taxon>Eukaryota</taxon>
        <taxon>Metazoa</taxon>
        <taxon>Chordata</taxon>
        <taxon>Craniata</taxon>
        <taxon>Vertebrata</taxon>
        <taxon>Euteleostomi</taxon>
        <taxon>Actinopterygii</taxon>
        <taxon>Neopterygii</taxon>
        <taxon>Teleostei</taxon>
        <taxon>Neoteleostei</taxon>
        <taxon>Acanthomorphata</taxon>
        <taxon>Ovalentaria</taxon>
        <taxon>Pomacentridae</taxon>
        <taxon>Stegastes</taxon>
    </lineage>
</organism>
<dbReference type="SMART" id="SM00406">
    <property type="entry name" value="IGv"/>
    <property type="match status" value="1"/>
</dbReference>
<keyword evidence="5" id="KW-1133">Transmembrane helix</keyword>
<dbReference type="PANTHER" id="PTHR25466">
    <property type="entry name" value="T-LYMPHOCYTE ACTIVATION ANTIGEN"/>
    <property type="match status" value="1"/>
</dbReference>
<dbReference type="GO" id="GO:0042102">
    <property type="term" value="P:positive regulation of T cell proliferation"/>
    <property type="evidence" value="ECO:0007669"/>
    <property type="project" value="TreeGrafter"/>
</dbReference>
<keyword evidence="8" id="KW-0675">Receptor</keyword>
<dbReference type="AlphaFoldDB" id="A0A3B4YZZ1"/>
<dbReference type="Ensembl" id="ENSSPAT00000000514.1">
    <property type="protein sequence ID" value="ENSSPAP00000000506.1"/>
    <property type="gene ID" value="ENSSPAG00000000405.1"/>
</dbReference>
<keyword evidence="6" id="KW-0472">Membrane</keyword>
<dbReference type="Pfam" id="PF07686">
    <property type="entry name" value="V-set"/>
    <property type="match status" value="1"/>
</dbReference>
<dbReference type="InterPro" id="IPR013106">
    <property type="entry name" value="Ig_V-set"/>
</dbReference>
<keyword evidence="10" id="KW-0393">Immunoglobulin domain</keyword>
<dbReference type="GO" id="GO:0006955">
    <property type="term" value="P:immune response"/>
    <property type="evidence" value="ECO:0007669"/>
    <property type="project" value="TreeGrafter"/>
</dbReference>
<dbReference type="GO" id="GO:0042130">
    <property type="term" value="P:negative regulation of T cell proliferation"/>
    <property type="evidence" value="ECO:0007669"/>
    <property type="project" value="TreeGrafter"/>
</dbReference>
<dbReference type="STRING" id="144197.ENSSPAP00000000506"/>
<dbReference type="GO" id="GO:0007166">
    <property type="term" value="P:cell surface receptor signaling pathway"/>
    <property type="evidence" value="ECO:0007669"/>
    <property type="project" value="TreeGrafter"/>
</dbReference>
<evidence type="ECO:0000259" key="12">
    <source>
        <dbReference type="PROSITE" id="PS50835"/>
    </source>
</evidence>
<dbReference type="Gene3D" id="2.60.40.10">
    <property type="entry name" value="Immunoglobulins"/>
    <property type="match status" value="1"/>
</dbReference>
<evidence type="ECO:0000256" key="11">
    <source>
        <dbReference type="SAM" id="SignalP"/>
    </source>
</evidence>
<dbReference type="GO" id="GO:0071222">
    <property type="term" value="P:cellular response to lipopolysaccharide"/>
    <property type="evidence" value="ECO:0007669"/>
    <property type="project" value="TreeGrafter"/>
</dbReference>
<proteinExistence type="predicted"/>
<protein>
    <recommendedName>
        <fullName evidence="12">Ig-like domain-containing protein</fullName>
    </recommendedName>
</protein>
<dbReference type="InterPro" id="IPR003599">
    <property type="entry name" value="Ig_sub"/>
</dbReference>
<evidence type="ECO:0000256" key="5">
    <source>
        <dbReference type="ARBA" id="ARBA00022989"/>
    </source>
</evidence>
<keyword evidence="2" id="KW-1003">Cell membrane</keyword>
<feature type="domain" description="Ig-like" evidence="12">
    <location>
        <begin position="17"/>
        <end position="120"/>
    </location>
</feature>
<dbReference type="InterPro" id="IPR051713">
    <property type="entry name" value="T-cell_Activation_Regulation"/>
</dbReference>
<evidence type="ECO:0000256" key="8">
    <source>
        <dbReference type="ARBA" id="ARBA00023170"/>
    </source>
</evidence>
<evidence type="ECO:0000256" key="2">
    <source>
        <dbReference type="ARBA" id="ARBA00022475"/>
    </source>
</evidence>
<keyword evidence="3" id="KW-0812">Transmembrane</keyword>
<sequence>SLSSLSLLSRLLSLSSPATGVEVSGVVGGSAVLPCVYSEDDLPSSVSVYWRDKDDRGVMDVVRNSENTKSQHQRFRGRVTSFPELYSKGNFSVRMTDLKLEDEGPYECEVVRVNFKRKVTLKVSGEWTTRTLQNPPEPSQFTAGLPFLLCVC</sequence>
<evidence type="ECO:0000256" key="6">
    <source>
        <dbReference type="ARBA" id="ARBA00023136"/>
    </source>
</evidence>
<feature type="signal peptide" evidence="11">
    <location>
        <begin position="1"/>
        <end position="20"/>
    </location>
</feature>
<dbReference type="GO" id="GO:0031295">
    <property type="term" value="P:T cell costimulation"/>
    <property type="evidence" value="ECO:0007669"/>
    <property type="project" value="TreeGrafter"/>
</dbReference>
<dbReference type="InterPro" id="IPR036179">
    <property type="entry name" value="Ig-like_dom_sf"/>
</dbReference>
<evidence type="ECO:0000313" key="13">
    <source>
        <dbReference type="Ensembl" id="ENSSPAP00000000506.1"/>
    </source>
</evidence>
<evidence type="ECO:0000256" key="7">
    <source>
        <dbReference type="ARBA" id="ARBA00023157"/>
    </source>
</evidence>
<dbReference type="SMART" id="SM00409">
    <property type="entry name" value="IG"/>
    <property type="match status" value="1"/>
</dbReference>
<keyword evidence="4 11" id="KW-0732">Signal</keyword>
<feature type="chain" id="PRO_5017191409" description="Ig-like domain-containing protein" evidence="11">
    <location>
        <begin position="21"/>
        <end position="152"/>
    </location>
</feature>
<evidence type="ECO:0000256" key="3">
    <source>
        <dbReference type="ARBA" id="ARBA00022692"/>
    </source>
</evidence>
<dbReference type="InterPro" id="IPR007110">
    <property type="entry name" value="Ig-like_dom"/>
</dbReference>
<reference evidence="13" key="1">
    <citation type="submission" date="2023-09" db="UniProtKB">
        <authorList>
            <consortium name="Ensembl"/>
        </authorList>
    </citation>
    <scope>IDENTIFICATION</scope>
</reference>
<comment type="subcellular location">
    <subcellularLocation>
        <location evidence="1">Cell membrane</location>
        <topology evidence="1">Single-pass type I membrane protein</topology>
    </subcellularLocation>
</comment>
<keyword evidence="7" id="KW-1015">Disulfide bond</keyword>
<evidence type="ECO:0000256" key="1">
    <source>
        <dbReference type="ARBA" id="ARBA00004251"/>
    </source>
</evidence>
<evidence type="ECO:0000256" key="9">
    <source>
        <dbReference type="ARBA" id="ARBA00023180"/>
    </source>
</evidence>
<evidence type="ECO:0000256" key="10">
    <source>
        <dbReference type="ARBA" id="ARBA00023319"/>
    </source>
</evidence>
<evidence type="ECO:0000256" key="4">
    <source>
        <dbReference type="ARBA" id="ARBA00022729"/>
    </source>
</evidence>
<dbReference type="InterPro" id="IPR013783">
    <property type="entry name" value="Ig-like_fold"/>
</dbReference>
<dbReference type="GO" id="GO:0009897">
    <property type="term" value="C:external side of plasma membrane"/>
    <property type="evidence" value="ECO:0007669"/>
    <property type="project" value="TreeGrafter"/>
</dbReference>
<accession>A0A3B4YZZ1</accession>